<dbReference type="InterPro" id="IPR033979">
    <property type="entry name" value="MINDY_domain"/>
</dbReference>
<evidence type="ECO:0000259" key="2">
    <source>
        <dbReference type="Pfam" id="PF04424"/>
    </source>
</evidence>
<dbReference type="AlphaFoldDB" id="A0A2V0NQF0"/>
<dbReference type="InParanoid" id="A0A2V0NQF0"/>
<feature type="domain" description="MINDY deubiquitinase" evidence="2">
    <location>
        <begin position="5"/>
        <end position="463"/>
    </location>
</feature>
<evidence type="ECO:0000256" key="1">
    <source>
        <dbReference type="SAM" id="MobiDB-lite"/>
    </source>
</evidence>
<evidence type="ECO:0000313" key="3">
    <source>
        <dbReference type="EMBL" id="GBF89509.1"/>
    </source>
</evidence>
<dbReference type="GO" id="GO:0005829">
    <property type="term" value="C:cytosol"/>
    <property type="evidence" value="ECO:0007669"/>
    <property type="project" value="TreeGrafter"/>
</dbReference>
<comment type="caution">
    <text evidence="3">The sequence shown here is derived from an EMBL/GenBank/DDBJ whole genome shotgun (WGS) entry which is preliminary data.</text>
</comment>
<organism evidence="3 4">
    <name type="scientific">Raphidocelis subcapitata</name>
    <dbReference type="NCBI Taxonomy" id="307507"/>
    <lineage>
        <taxon>Eukaryota</taxon>
        <taxon>Viridiplantae</taxon>
        <taxon>Chlorophyta</taxon>
        <taxon>core chlorophytes</taxon>
        <taxon>Chlorophyceae</taxon>
        <taxon>CS clade</taxon>
        <taxon>Sphaeropleales</taxon>
        <taxon>Selenastraceae</taxon>
        <taxon>Raphidocelis</taxon>
    </lineage>
</organism>
<dbReference type="GO" id="GO:0071108">
    <property type="term" value="P:protein K48-linked deubiquitination"/>
    <property type="evidence" value="ECO:0007669"/>
    <property type="project" value="TreeGrafter"/>
</dbReference>
<dbReference type="GO" id="GO:1990380">
    <property type="term" value="F:K48-linked deubiquitinase activity"/>
    <property type="evidence" value="ECO:0007669"/>
    <property type="project" value="InterPro"/>
</dbReference>
<dbReference type="Proteomes" id="UP000247498">
    <property type="component" value="Unassembled WGS sequence"/>
</dbReference>
<feature type="compositionally biased region" description="Low complexity" evidence="1">
    <location>
        <begin position="249"/>
        <end position="258"/>
    </location>
</feature>
<dbReference type="PANTHER" id="PTHR18063:SF6">
    <property type="entry name" value="UBIQUITIN CARBOXYL-TERMINAL HYDROLASE"/>
    <property type="match status" value="1"/>
</dbReference>
<dbReference type="Pfam" id="PF04424">
    <property type="entry name" value="MINDY_DUB"/>
    <property type="match status" value="1"/>
</dbReference>
<feature type="compositionally biased region" description="Low complexity" evidence="1">
    <location>
        <begin position="329"/>
        <end position="340"/>
    </location>
</feature>
<feature type="region of interest" description="Disordered" evidence="1">
    <location>
        <begin position="226"/>
        <end position="263"/>
    </location>
</feature>
<feature type="compositionally biased region" description="Basic and acidic residues" evidence="1">
    <location>
        <begin position="525"/>
        <end position="537"/>
    </location>
</feature>
<proteinExistence type="predicted"/>
<evidence type="ECO:0000313" key="4">
    <source>
        <dbReference type="Proteomes" id="UP000247498"/>
    </source>
</evidence>
<dbReference type="OrthoDB" id="10261212at2759"/>
<protein>
    <recommendedName>
        <fullName evidence="2">MINDY deubiquitinase domain-containing protein</fullName>
    </recommendedName>
</protein>
<feature type="compositionally biased region" description="Low complexity" evidence="1">
    <location>
        <begin position="538"/>
        <end position="566"/>
    </location>
</feature>
<dbReference type="PANTHER" id="PTHR18063">
    <property type="entry name" value="NF-E2 INDUCIBLE PROTEIN"/>
    <property type="match status" value="1"/>
</dbReference>
<dbReference type="GO" id="GO:0071944">
    <property type="term" value="C:cell periphery"/>
    <property type="evidence" value="ECO:0007669"/>
    <property type="project" value="TreeGrafter"/>
</dbReference>
<feature type="compositionally biased region" description="Basic and acidic residues" evidence="1">
    <location>
        <begin position="594"/>
        <end position="606"/>
    </location>
</feature>
<dbReference type="InterPro" id="IPR007518">
    <property type="entry name" value="MINDY"/>
</dbReference>
<dbReference type="FunCoup" id="A0A2V0NQF0">
    <property type="interactions" value="1193"/>
</dbReference>
<feature type="region of interest" description="Disordered" evidence="1">
    <location>
        <begin position="329"/>
        <end position="374"/>
    </location>
</feature>
<reference evidence="3 4" key="1">
    <citation type="journal article" date="2018" name="Sci. Rep.">
        <title>Raphidocelis subcapitata (=Pseudokirchneriella subcapitata) provides an insight into genome evolution and environmental adaptations in the Sphaeropleales.</title>
        <authorList>
            <person name="Suzuki S."/>
            <person name="Yamaguchi H."/>
            <person name="Nakajima N."/>
            <person name="Kawachi M."/>
        </authorList>
    </citation>
    <scope>NUCLEOTIDE SEQUENCE [LARGE SCALE GENOMIC DNA]</scope>
    <source>
        <strain evidence="3 4">NIES-35</strain>
    </source>
</reference>
<dbReference type="EMBL" id="BDRX01000010">
    <property type="protein sequence ID" value="GBF89509.1"/>
    <property type="molecule type" value="Genomic_DNA"/>
</dbReference>
<dbReference type="GO" id="GO:0016807">
    <property type="term" value="F:cysteine-type carboxypeptidase activity"/>
    <property type="evidence" value="ECO:0007669"/>
    <property type="project" value="TreeGrafter"/>
</dbReference>
<name>A0A2V0NQF0_9CHLO</name>
<dbReference type="GO" id="GO:0004843">
    <property type="term" value="F:cysteine-type deubiquitinase activity"/>
    <property type="evidence" value="ECO:0007669"/>
    <property type="project" value="InterPro"/>
</dbReference>
<dbReference type="STRING" id="307507.A0A2V0NQF0"/>
<accession>A0A2V0NQF0</accession>
<feature type="compositionally biased region" description="Pro residues" evidence="1">
    <location>
        <begin position="355"/>
        <end position="365"/>
    </location>
</feature>
<feature type="region of interest" description="Disordered" evidence="1">
    <location>
        <begin position="523"/>
        <end position="606"/>
    </location>
</feature>
<sequence length="606" mass="63439">MADKDYLVKRIKFFGRSVSIVLQNLNGPCPLLAIANVLSLRNELKLPQDAGREVSQERLVTMVADRLLEASQAYERDAPSPEAAAHAAHAVAECFEVLPKLTTGVDVNVKFHSIHAFEPTREVAVFDLLGVPLVHGWLYDPEDAQTAAVFGNRSYNELVEVLLLGLGNAEVERLSSASALSLRAASGVGGGGGGGGGGSFSAASFYQHQAAAAAAATAATAAAAAAEAGGERQQPQCGLSPEQDRRQQAAAEPGAAPELPAPRLPALATKPAGAAEAGGADDEAIESVVGELIAGVAQETAPDTRIALGDSPTRARGVDRVAAYSSPPAASRLAHASAGAPAPPAAGPDLAAAQPPQPPPPPPPASSRTPSASAAARDAAVVRDFLEAHCSQLTPAGLAALASELRDHQLAVFFRNNHFSAAFKYEGRVYLLVTDQGYASEPDVVWERLDAVDGNTTLCTATFEEFAPHAEPPYDPEAFEAAAAAAAAERQQLLAAGGGGGGAGLEEADFALALQLQLAEEEAAQEERARREQERQQRAAAQAQAQQQQEQQQQQQPQQSRQQQQQSRHHRLSSGGGRRGDHAGRTTPQQQLRPVRDRVEDKCSIM</sequence>
<gene>
    <name evidence="3" type="ORF">Rsub_02081</name>
</gene>
<keyword evidence="4" id="KW-1185">Reference proteome</keyword>